<evidence type="ECO:0000256" key="2">
    <source>
        <dbReference type="ARBA" id="ARBA00004947"/>
    </source>
</evidence>
<comment type="catalytic activity">
    <reaction evidence="1">
        <text>alpha-D-galactose = beta-D-galactose</text>
        <dbReference type="Rhea" id="RHEA:28675"/>
        <dbReference type="ChEBI" id="CHEBI:27667"/>
        <dbReference type="ChEBI" id="CHEBI:28061"/>
        <dbReference type="EC" id="5.1.3.3"/>
    </reaction>
    <physiologicalReaction direction="right-to-left" evidence="1">
        <dbReference type="Rhea" id="RHEA:28677"/>
    </physiologicalReaction>
</comment>
<evidence type="ECO:0000256" key="4">
    <source>
        <dbReference type="ARBA" id="ARBA00032729"/>
    </source>
</evidence>
<dbReference type="Gene3D" id="2.70.98.10">
    <property type="match status" value="1"/>
</dbReference>
<dbReference type="GO" id="GO:0004034">
    <property type="term" value="F:aldose 1-epimerase activity"/>
    <property type="evidence" value="ECO:0007669"/>
    <property type="project" value="UniProtKB-EC"/>
</dbReference>
<dbReference type="GO" id="GO:0006006">
    <property type="term" value="P:glucose metabolic process"/>
    <property type="evidence" value="ECO:0007669"/>
    <property type="project" value="TreeGrafter"/>
</dbReference>
<name>E2C9U8_HARSA</name>
<dbReference type="Proteomes" id="UP000008237">
    <property type="component" value="Unassembled WGS sequence"/>
</dbReference>
<accession>E2C9U8</accession>
<evidence type="ECO:0000256" key="3">
    <source>
        <dbReference type="ARBA" id="ARBA00021023"/>
    </source>
</evidence>
<protein>
    <recommendedName>
        <fullName evidence="3">Galactose mutarotase</fullName>
    </recommendedName>
    <alternativeName>
        <fullName evidence="4">Aldose 1-epimerase</fullName>
    </alternativeName>
</protein>
<gene>
    <name evidence="6" type="ORF">EAI_03108</name>
</gene>
<keyword evidence="7" id="KW-1185">Reference proteome</keyword>
<dbReference type="GO" id="GO:0030246">
    <property type="term" value="F:carbohydrate binding"/>
    <property type="evidence" value="ECO:0007669"/>
    <property type="project" value="InterPro"/>
</dbReference>
<evidence type="ECO:0000313" key="7">
    <source>
        <dbReference type="Proteomes" id="UP000008237"/>
    </source>
</evidence>
<proteinExistence type="predicted"/>
<dbReference type="AlphaFoldDB" id="E2C9U8"/>
<dbReference type="STRING" id="610380.E2C9U8"/>
<dbReference type="UniPathway" id="UPA00214"/>
<comment type="pathway">
    <text evidence="2">Carbohydrate metabolism; galactose metabolism.</text>
</comment>
<evidence type="ECO:0000313" key="6">
    <source>
        <dbReference type="EMBL" id="EFN75285.1"/>
    </source>
</evidence>
<dbReference type="PANTHER" id="PTHR10091">
    <property type="entry name" value="ALDOSE-1-EPIMERASE"/>
    <property type="match status" value="1"/>
</dbReference>
<reference evidence="6 7" key="1">
    <citation type="journal article" date="2010" name="Science">
        <title>Genomic comparison of the ants Camponotus floridanus and Harpegnathos saltator.</title>
        <authorList>
            <person name="Bonasio R."/>
            <person name="Zhang G."/>
            <person name="Ye C."/>
            <person name="Mutti N.S."/>
            <person name="Fang X."/>
            <person name="Qin N."/>
            <person name="Donahue G."/>
            <person name="Yang P."/>
            <person name="Li Q."/>
            <person name="Li C."/>
            <person name="Zhang P."/>
            <person name="Huang Z."/>
            <person name="Berger S.L."/>
            <person name="Reinberg D."/>
            <person name="Wang J."/>
            <person name="Liebig J."/>
        </authorList>
    </citation>
    <scope>NUCLEOTIDE SEQUENCE [LARGE SCALE GENOMIC DNA]</scope>
    <source>
        <strain evidence="6 7">R22 G/1</strain>
    </source>
</reference>
<dbReference type="InterPro" id="IPR008183">
    <property type="entry name" value="Aldose_1/G6P_1-epimerase"/>
</dbReference>
<dbReference type="PANTHER" id="PTHR10091:SF0">
    <property type="entry name" value="GALACTOSE MUTAROTASE"/>
    <property type="match status" value="1"/>
</dbReference>
<dbReference type="OrthoDB" id="274691at2759"/>
<dbReference type="GO" id="GO:0033499">
    <property type="term" value="P:galactose catabolic process via UDP-galactose, Leloir pathway"/>
    <property type="evidence" value="ECO:0007669"/>
    <property type="project" value="TreeGrafter"/>
</dbReference>
<dbReference type="InterPro" id="IPR014718">
    <property type="entry name" value="GH-type_carb-bd"/>
</dbReference>
<evidence type="ECO:0000256" key="5">
    <source>
        <dbReference type="ARBA" id="ARBA00045743"/>
    </source>
</evidence>
<comment type="function">
    <text evidence="5">Mutarotase that catalyzes the interconversion of beta-D-galactose and alpha-D-galactose during galactose metabolism. Beta-D-galactose is metabolized in the liver into glucose 1-phosphate, the primary metabolic fuel, by the action of four enzymes that constitute the Leloir pathway: GALM, GALK1 (galactokinase), GALT (galactose-1-phosphate uridylyltransferase) and GALE (UDP-galactose-4'-epimerase). Involved in the maintenance of the equilibrium between the beta- and alpha-anomers of galactose, therefore ensuring a sufficient supply of the alpha-anomer for GALK1. Also active on D-glucose although shows a preference for galactose over glucose.</text>
</comment>
<dbReference type="EMBL" id="GL453902">
    <property type="protein sequence ID" value="EFN75285.1"/>
    <property type="molecule type" value="Genomic_DNA"/>
</dbReference>
<dbReference type="InParanoid" id="E2C9U8"/>
<dbReference type="Pfam" id="PF01263">
    <property type="entry name" value="Aldose_epim"/>
    <property type="match status" value="1"/>
</dbReference>
<dbReference type="SUPFAM" id="SSF74650">
    <property type="entry name" value="Galactose mutarotase-like"/>
    <property type="match status" value="1"/>
</dbReference>
<evidence type="ECO:0000256" key="1">
    <source>
        <dbReference type="ARBA" id="ARBA00001712"/>
    </source>
</evidence>
<dbReference type="InterPro" id="IPR011013">
    <property type="entry name" value="Gal_mutarotase_sf_dom"/>
</dbReference>
<organism evidence="7">
    <name type="scientific">Harpegnathos saltator</name>
    <name type="common">Jerdon's jumping ant</name>
    <dbReference type="NCBI Taxonomy" id="610380"/>
    <lineage>
        <taxon>Eukaryota</taxon>
        <taxon>Metazoa</taxon>
        <taxon>Ecdysozoa</taxon>
        <taxon>Arthropoda</taxon>
        <taxon>Hexapoda</taxon>
        <taxon>Insecta</taxon>
        <taxon>Pterygota</taxon>
        <taxon>Neoptera</taxon>
        <taxon>Endopterygota</taxon>
        <taxon>Hymenoptera</taxon>
        <taxon>Apocrita</taxon>
        <taxon>Aculeata</taxon>
        <taxon>Formicoidea</taxon>
        <taxon>Formicidae</taxon>
        <taxon>Ponerinae</taxon>
        <taxon>Ponerini</taxon>
        <taxon>Harpegnathos</taxon>
    </lineage>
</organism>
<sequence length="67" mass="7710">MPATRLPSFILGKKGARYVKHCAFSFQPQNYPNAINHSHFPQSILRPGQIYCHDLTYKFGIQLANYI</sequence>